<keyword evidence="7 12" id="KW-1133">Transmembrane helix</keyword>
<keyword evidence="4 13" id="KW-0732">Signal</keyword>
<dbReference type="GO" id="GO:0016020">
    <property type="term" value="C:membrane"/>
    <property type="evidence" value="ECO:0007669"/>
    <property type="project" value="UniProtKB-SubCell"/>
</dbReference>
<dbReference type="Pfam" id="PF08205">
    <property type="entry name" value="C2-set_2"/>
    <property type="match status" value="1"/>
</dbReference>
<dbReference type="InterPro" id="IPR013162">
    <property type="entry name" value="CD80_C2-set"/>
</dbReference>
<dbReference type="InterPro" id="IPR013783">
    <property type="entry name" value="Ig-like_fold"/>
</dbReference>
<keyword evidence="8 12" id="KW-0472">Membrane</keyword>
<keyword evidence="3 12" id="KW-0812">Transmembrane</keyword>
<evidence type="ECO:0000256" key="5">
    <source>
        <dbReference type="ARBA" id="ARBA00022737"/>
    </source>
</evidence>
<feature type="signal peptide" evidence="13">
    <location>
        <begin position="1"/>
        <end position="21"/>
    </location>
</feature>
<dbReference type="InterPro" id="IPR007110">
    <property type="entry name" value="Ig-like_dom"/>
</dbReference>
<feature type="transmembrane region" description="Helical" evidence="12">
    <location>
        <begin position="331"/>
        <end position="352"/>
    </location>
</feature>
<evidence type="ECO:0000313" key="16">
    <source>
        <dbReference type="Proteomes" id="UP001557470"/>
    </source>
</evidence>
<dbReference type="InterPro" id="IPR036179">
    <property type="entry name" value="Ig-like_dom_sf"/>
</dbReference>
<dbReference type="InterPro" id="IPR003599">
    <property type="entry name" value="Ig_sub"/>
</dbReference>
<keyword evidence="9" id="KW-1015">Disulfide bond</keyword>
<keyword evidence="5" id="KW-0677">Repeat</keyword>
<dbReference type="SUPFAM" id="SSF48726">
    <property type="entry name" value="Immunoglobulin"/>
    <property type="match status" value="3"/>
</dbReference>
<dbReference type="InterPro" id="IPR051427">
    <property type="entry name" value="Nectin/Nectin-like"/>
</dbReference>
<evidence type="ECO:0000256" key="10">
    <source>
        <dbReference type="ARBA" id="ARBA00023180"/>
    </source>
</evidence>
<keyword evidence="16" id="KW-1185">Reference proteome</keyword>
<sequence>MNINVLYNNVVLLLIVQTGWRINSLQVIGGQSTVIQGADAELFCRLSESNEEFDQITWQKATRENPENHNFFYILPNGISENVNGLKDRVRFTGNTSEKIGSIRIKAVTLLDEGTYTCIFTVAIGPIKTEMLLTVLVPPVISVAVNGPPVVGDNEVVLATCVAAGAKPQAEVRWNTGALGRSLRQMNNTTQHSNDTVTVFSVLMGVPTRTANQQQVQCVVNQSALATEKTLPFTIEVHYPPQTVNITVSSQDTNILCFADSNPKPTYTWSRVGQPWPGSSIRTEGGALHFPRLSVELNGLYVCDARNIYGQATTYLYIHTASRTFCGACCIPLIILCLIVAAVSAVLLWYWWKYEKCPWLPAANAPPPNPSESVQFMKKEDDKFEEAEGSNTPVQDSRLEEDE</sequence>
<dbReference type="Pfam" id="PF07686">
    <property type="entry name" value="V-set"/>
    <property type="match status" value="1"/>
</dbReference>
<gene>
    <name evidence="15" type="ORF">UPYG_G00306290</name>
</gene>
<dbReference type="PROSITE" id="PS50835">
    <property type="entry name" value="IG_LIKE"/>
    <property type="match status" value="3"/>
</dbReference>
<dbReference type="InterPro" id="IPR013106">
    <property type="entry name" value="Ig_V-set"/>
</dbReference>
<dbReference type="PANTHER" id="PTHR23277:SF106">
    <property type="entry name" value="NECTIN-1 ISOFORM X1-RELATED"/>
    <property type="match status" value="1"/>
</dbReference>
<evidence type="ECO:0000256" key="4">
    <source>
        <dbReference type="ARBA" id="ARBA00022729"/>
    </source>
</evidence>
<feature type="chain" id="PRO_5044795290" description="Ig-like domain-containing protein" evidence="13">
    <location>
        <begin position="22"/>
        <end position="403"/>
    </location>
</feature>
<dbReference type="Proteomes" id="UP001557470">
    <property type="component" value="Unassembled WGS sequence"/>
</dbReference>
<comment type="caution">
    <text evidence="15">The sequence shown here is derived from an EMBL/GenBank/DDBJ whole genome shotgun (WGS) entry which is preliminary data.</text>
</comment>
<feature type="region of interest" description="Disordered" evidence="11">
    <location>
        <begin position="366"/>
        <end position="403"/>
    </location>
</feature>
<dbReference type="AlphaFoldDB" id="A0ABD0WFN3"/>
<feature type="domain" description="Ig-like" evidence="14">
    <location>
        <begin position="241"/>
        <end position="307"/>
    </location>
</feature>
<dbReference type="Gene3D" id="2.60.40.10">
    <property type="entry name" value="Immunoglobulins"/>
    <property type="match status" value="3"/>
</dbReference>
<evidence type="ECO:0000256" key="1">
    <source>
        <dbReference type="ARBA" id="ARBA00004167"/>
    </source>
</evidence>
<dbReference type="EMBL" id="JAGEUA010000010">
    <property type="protein sequence ID" value="KAL0963426.1"/>
    <property type="molecule type" value="Genomic_DNA"/>
</dbReference>
<protein>
    <recommendedName>
        <fullName evidence="14">Ig-like domain-containing protein</fullName>
    </recommendedName>
</protein>
<keyword evidence="10" id="KW-0325">Glycoprotein</keyword>
<dbReference type="InterPro" id="IPR003598">
    <property type="entry name" value="Ig_sub2"/>
</dbReference>
<name>A0ABD0WFN3_UMBPY</name>
<dbReference type="GO" id="GO:0007155">
    <property type="term" value="P:cell adhesion"/>
    <property type="evidence" value="ECO:0007669"/>
    <property type="project" value="UniProtKB-KW"/>
</dbReference>
<evidence type="ECO:0000256" key="3">
    <source>
        <dbReference type="ARBA" id="ARBA00022692"/>
    </source>
</evidence>
<evidence type="ECO:0000256" key="8">
    <source>
        <dbReference type="ARBA" id="ARBA00023136"/>
    </source>
</evidence>
<comment type="similarity">
    <text evidence="2">Belongs to the nectin family.</text>
</comment>
<dbReference type="Pfam" id="PF13927">
    <property type="entry name" value="Ig_3"/>
    <property type="match status" value="1"/>
</dbReference>
<organism evidence="15 16">
    <name type="scientific">Umbra pygmaea</name>
    <name type="common">Eastern mudminnow</name>
    <dbReference type="NCBI Taxonomy" id="75934"/>
    <lineage>
        <taxon>Eukaryota</taxon>
        <taxon>Metazoa</taxon>
        <taxon>Chordata</taxon>
        <taxon>Craniata</taxon>
        <taxon>Vertebrata</taxon>
        <taxon>Euteleostomi</taxon>
        <taxon>Actinopterygii</taxon>
        <taxon>Neopterygii</taxon>
        <taxon>Teleostei</taxon>
        <taxon>Protacanthopterygii</taxon>
        <taxon>Esociformes</taxon>
        <taxon>Umbridae</taxon>
        <taxon>Umbra</taxon>
    </lineage>
</organism>
<evidence type="ECO:0000256" key="12">
    <source>
        <dbReference type="SAM" id="Phobius"/>
    </source>
</evidence>
<evidence type="ECO:0000256" key="7">
    <source>
        <dbReference type="ARBA" id="ARBA00022989"/>
    </source>
</evidence>
<accession>A0ABD0WFN3</accession>
<evidence type="ECO:0000313" key="15">
    <source>
        <dbReference type="EMBL" id="KAL0963426.1"/>
    </source>
</evidence>
<evidence type="ECO:0000256" key="13">
    <source>
        <dbReference type="SAM" id="SignalP"/>
    </source>
</evidence>
<evidence type="ECO:0000256" key="11">
    <source>
        <dbReference type="SAM" id="MobiDB-lite"/>
    </source>
</evidence>
<evidence type="ECO:0000256" key="9">
    <source>
        <dbReference type="ARBA" id="ARBA00023157"/>
    </source>
</evidence>
<dbReference type="SMART" id="SM00409">
    <property type="entry name" value="IG"/>
    <property type="match status" value="2"/>
</dbReference>
<evidence type="ECO:0000256" key="2">
    <source>
        <dbReference type="ARBA" id="ARBA00007810"/>
    </source>
</evidence>
<feature type="domain" description="Ig-like" evidence="14">
    <location>
        <begin position="23"/>
        <end position="134"/>
    </location>
</feature>
<dbReference type="SMART" id="SM00406">
    <property type="entry name" value="IGv"/>
    <property type="match status" value="1"/>
</dbReference>
<dbReference type="SMART" id="SM00408">
    <property type="entry name" value="IGc2"/>
    <property type="match status" value="2"/>
</dbReference>
<reference evidence="15 16" key="1">
    <citation type="submission" date="2024-06" db="EMBL/GenBank/DDBJ databases">
        <authorList>
            <person name="Pan Q."/>
            <person name="Wen M."/>
            <person name="Jouanno E."/>
            <person name="Zahm M."/>
            <person name="Klopp C."/>
            <person name="Cabau C."/>
            <person name="Louis A."/>
            <person name="Berthelot C."/>
            <person name="Parey E."/>
            <person name="Roest Crollius H."/>
            <person name="Montfort J."/>
            <person name="Robinson-Rechavi M."/>
            <person name="Bouchez O."/>
            <person name="Lampietro C."/>
            <person name="Lopez Roques C."/>
            <person name="Donnadieu C."/>
            <person name="Postlethwait J."/>
            <person name="Bobe J."/>
            <person name="Verreycken H."/>
            <person name="Guiguen Y."/>
        </authorList>
    </citation>
    <scope>NUCLEOTIDE SEQUENCE [LARGE SCALE GENOMIC DNA]</scope>
    <source>
        <strain evidence="15">Up_M1</strain>
        <tissue evidence="15">Testis</tissue>
    </source>
</reference>
<proteinExistence type="inferred from homology"/>
<evidence type="ECO:0000259" key="14">
    <source>
        <dbReference type="PROSITE" id="PS50835"/>
    </source>
</evidence>
<feature type="domain" description="Ig-like" evidence="14">
    <location>
        <begin position="138"/>
        <end position="232"/>
    </location>
</feature>
<keyword evidence="6" id="KW-0130">Cell adhesion</keyword>
<evidence type="ECO:0000256" key="6">
    <source>
        <dbReference type="ARBA" id="ARBA00022889"/>
    </source>
</evidence>
<dbReference type="PANTHER" id="PTHR23277">
    <property type="entry name" value="NECTIN-RELATED"/>
    <property type="match status" value="1"/>
</dbReference>
<comment type="subcellular location">
    <subcellularLocation>
        <location evidence="1">Membrane</location>
        <topology evidence="1">Single-pass membrane protein</topology>
    </subcellularLocation>
</comment>